<dbReference type="AlphaFoldDB" id="A0A8H9Y985"/>
<protein>
    <submittedName>
        <fullName evidence="1">Uncharacterized protein</fullName>
    </submittedName>
</protein>
<proteinExistence type="predicted"/>
<evidence type="ECO:0000313" key="1">
    <source>
        <dbReference type="EMBL" id="MBB3114896.1"/>
    </source>
</evidence>
<dbReference type="EMBL" id="JACHWT010000001">
    <property type="protein sequence ID" value="MBB3114896.1"/>
    <property type="molecule type" value="Genomic_DNA"/>
</dbReference>
<organism evidence="1 2">
    <name type="scientific">Corynebacterium bovis DSM 20582 = CIP 54.80</name>
    <dbReference type="NCBI Taxonomy" id="927655"/>
    <lineage>
        <taxon>Bacteria</taxon>
        <taxon>Bacillati</taxon>
        <taxon>Actinomycetota</taxon>
        <taxon>Actinomycetes</taxon>
        <taxon>Mycobacteriales</taxon>
        <taxon>Corynebacteriaceae</taxon>
        <taxon>Corynebacterium</taxon>
    </lineage>
</organism>
<gene>
    <name evidence="1" type="ORF">FHU32_000084</name>
</gene>
<name>A0A8H9Y985_9CORY</name>
<sequence length="45" mass="4554">MWLGGRAVGGVAGAEAPPVAGPAVWLRFLHVFGLIRAKSLATPGV</sequence>
<evidence type="ECO:0000313" key="2">
    <source>
        <dbReference type="Proteomes" id="UP000612712"/>
    </source>
</evidence>
<accession>A0A8H9Y985</accession>
<dbReference type="Proteomes" id="UP000612712">
    <property type="component" value="Unassembled WGS sequence"/>
</dbReference>
<comment type="caution">
    <text evidence="1">The sequence shown here is derived from an EMBL/GenBank/DDBJ whole genome shotgun (WGS) entry which is preliminary data.</text>
</comment>
<reference evidence="1" key="1">
    <citation type="submission" date="2020-08" db="EMBL/GenBank/DDBJ databases">
        <title>Sequencing the genomes of 1000 actinobacteria strains.</title>
        <authorList>
            <person name="Klenk H.-P."/>
        </authorList>
    </citation>
    <scope>NUCLEOTIDE SEQUENCE</scope>
    <source>
        <strain evidence="1">DSM 20582</strain>
    </source>
</reference>